<dbReference type="PROSITE" id="PS50294">
    <property type="entry name" value="WD_REPEATS_REGION"/>
    <property type="match status" value="1"/>
</dbReference>
<dbReference type="Proteomes" id="UP000676336">
    <property type="component" value="Unassembled WGS sequence"/>
</dbReference>
<evidence type="ECO:0000256" key="3">
    <source>
        <dbReference type="ARBA" id="ARBA00022737"/>
    </source>
</evidence>
<dbReference type="Proteomes" id="UP000681967">
    <property type="component" value="Unassembled WGS sequence"/>
</dbReference>
<dbReference type="InterPro" id="IPR001680">
    <property type="entry name" value="WD40_rpt"/>
</dbReference>
<dbReference type="Pfam" id="PF00400">
    <property type="entry name" value="WD40"/>
    <property type="match status" value="1"/>
</dbReference>
<proteinExistence type="inferred from homology"/>
<evidence type="ECO:0000313" key="10">
    <source>
        <dbReference type="Proteomes" id="UP000676336"/>
    </source>
</evidence>
<evidence type="ECO:0000256" key="4">
    <source>
        <dbReference type="ARBA" id="ARBA00023224"/>
    </source>
</evidence>
<reference evidence="9" key="1">
    <citation type="submission" date="2021-02" db="EMBL/GenBank/DDBJ databases">
        <authorList>
            <person name="Nowell W R."/>
        </authorList>
    </citation>
    <scope>NUCLEOTIDE SEQUENCE</scope>
</reference>
<dbReference type="GO" id="GO:0007165">
    <property type="term" value="P:signal transduction"/>
    <property type="evidence" value="ECO:0007669"/>
    <property type="project" value="UniProtKB-KW"/>
</dbReference>
<keyword evidence="4" id="KW-0807">Transducer</keyword>
<organism evidence="9 10">
    <name type="scientific">Rotaria magnacalcarata</name>
    <dbReference type="NCBI Taxonomy" id="392030"/>
    <lineage>
        <taxon>Eukaryota</taxon>
        <taxon>Metazoa</taxon>
        <taxon>Spiralia</taxon>
        <taxon>Gnathifera</taxon>
        <taxon>Rotifera</taxon>
        <taxon>Eurotatoria</taxon>
        <taxon>Bdelloidea</taxon>
        <taxon>Philodinida</taxon>
        <taxon>Philodinidae</taxon>
        <taxon>Rotaria</taxon>
    </lineage>
</organism>
<evidence type="ECO:0000256" key="2">
    <source>
        <dbReference type="ARBA" id="ARBA00022574"/>
    </source>
</evidence>
<feature type="non-terminal residue" evidence="9">
    <location>
        <position position="1"/>
    </location>
</feature>
<dbReference type="InterPro" id="IPR016346">
    <property type="entry name" value="G-protein_beta_1-5"/>
</dbReference>
<dbReference type="InterPro" id="IPR001632">
    <property type="entry name" value="WD40_G-protein_beta-like"/>
</dbReference>
<dbReference type="InterPro" id="IPR036322">
    <property type="entry name" value="WD40_repeat_dom_sf"/>
</dbReference>
<comment type="similarity">
    <text evidence="1">Belongs to the WD repeat G protein beta family.</text>
</comment>
<dbReference type="EMBL" id="CAJOBH010071290">
    <property type="protein sequence ID" value="CAF4473186.1"/>
    <property type="molecule type" value="Genomic_DNA"/>
</dbReference>
<name>A0A8S3DMJ4_9BILA</name>
<dbReference type="Proteomes" id="UP000681720">
    <property type="component" value="Unassembled WGS sequence"/>
</dbReference>
<dbReference type="PROSITE" id="PS50082">
    <property type="entry name" value="WD_REPEATS_2"/>
    <property type="match status" value="1"/>
</dbReference>
<keyword evidence="2 5" id="KW-0853">WD repeat</keyword>
<gene>
    <name evidence="6" type="ORF">BYL167_LOCUS31254</name>
    <name evidence="7" type="ORF">BYL167_LOCUS34761</name>
    <name evidence="8" type="ORF">GIL414_LOCUS38895</name>
    <name evidence="9" type="ORF">SMN809_LOCUS55797</name>
</gene>
<evidence type="ECO:0000313" key="7">
    <source>
        <dbReference type="EMBL" id="CAF4473186.1"/>
    </source>
</evidence>
<accession>A0A8S3DMJ4</accession>
<dbReference type="PANTHER" id="PTHR19850">
    <property type="entry name" value="GUANINE NUCLEOTIDE-BINDING PROTEIN BETA G PROTEIN BETA"/>
    <property type="match status" value="1"/>
</dbReference>
<comment type="caution">
    <text evidence="9">The sequence shown here is derived from an EMBL/GenBank/DDBJ whole genome shotgun (WGS) entry which is preliminary data.</text>
</comment>
<dbReference type="InterPro" id="IPR015943">
    <property type="entry name" value="WD40/YVTN_repeat-like_dom_sf"/>
</dbReference>
<dbReference type="SUPFAM" id="SSF50978">
    <property type="entry name" value="WD40 repeat-like"/>
    <property type="match status" value="1"/>
</dbReference>
<keyword evidence="3" id="KW-0677">Repeat</keyword>
<dbReference type="EMBL" id="CAJOBI010197999">
    <property type="protein sequence ID" value="CAF4982312.1"/>
    <property type="molecule type" value="Genomic_DNA"/>
</dbReference>
<protein>
    <submittedName>
        <fullName evidence="9">Uncharacterized protein</fullName>
    </submittedName>
</protein>
<dbReference type="EMBL" id="CAJOBJ010103934">
    <property type="protein sequence ID" value="CAF4600355.1"/>
    <property type="molecule type" value="Genomic_DNA"/>
</dbReference>
<dbReference type="Gene3D" id="2.130.10.10">
    <property type="entry name" value="YVTN repeat-like/Quinoprotein amine dehydrogenase"/>
    <property type="match status" value="1"/>
</dbReference>
<evidence type="ECO:0000313" key="8">
    <source>
        <dbReference type="EMBL" id="CAF4600355.1"/>
    </source>
</evidence>
<dbReference type="EMBL" id="CAJOBH010054324">
    <property type="protein sequence ID" value="CAF4393766.1"/>
    <property type="molecule type" value="Genomic_DNA"/>
</dbReference>
<dbReference type="AlphaFoldDB" id="A0A8S3DMJ4"/>
<evidence type="ECO:0000256" key="5">
    <source>
        <dbReference type="PROSITE-ProRule" id="PRU00221"/>
    </source>
</evidence>
<feature type="repeat" description="WD" evidence="5">
    <location>
        <begin position="24"/>
        <end position="53"/>
    </location>
</feature>
<sequence length="53" mass="5935">MELTTVAEKLDSLPPFGTKSRRILKGHQGKVLALDWSNDKRHMVSTSQDGKLI</sequence>
<dbReference type="PRINTS" id="PR00319">
    <property type="entry name" value="GPROTEINB"/>
</dbReference>
<evidence type="ECO:0000313" key="9">
    <source>
        <dbReference type="EMBL" id="CAF4982312.1"/>
    </source>
</evidence>
<evidence type="ECO:0000256" key="1">
    <source>
        <dbReference type="ARBA" id="ARBA00009768"/>
    </source>
</evidence>
<evidence type="ECO:0000313" key="6">
    <source>
        <dbReference type="EMBL" id="CAF4393766.1"/>
    </source>
</evidence>